<protein>
    <submittedName>
        <fullName evidence="2">Uncharacterized protein</fullName>
    </submittedName>
</protein>
<name>A0A6A4SZ99_SCOMX</name>
<organism evidence="2 3">
    <name type="scientific">Scophthalmus maximus</name>
    <name type="common">Turbot</name>
    <name type="synonym">Psetta maxima</name>
    <dbReference type="NCBI Taxonomy" id="52904"/>
    <lineage>
        <taxon>Eukaryota</taxon>
        <taxon>Metazoa</taxon>
        <taxon>Chordata</taxon>
        <taxon>Craniata</taxon>
        <taxon>Vertebrata</taxon>
        <taxon>Euteleostomi</taxon>
        <taxon>Actinopterygii</taxon>
        <taxon>Neopterygii</taxon>
        <taxon>Teleostei</taxon>
        <taxon>Neoteleostei</taxon>
        <taxon>Acanthomorphata</taxon>
        <taxon>Carangaria</taxon>
        <taxon>Pleuronectiformes</taxon>
        <taxon>Pleuronectoidei</taxon>
        <taxon>Scophthalmidae</taxon>
        <taxon>Scophthalmus</taxon>
    </lineage>
</organism>
<feature type="region of interest" description="Disordered" evidence="1">
    <location>
        <begin position="1"/>
        <end position="28"/>
    </location>
</feature>
<comment type="caution">
    <text evidence="2">The sequence shown here is derived from an EMBL/GenBank/DDBJ whole genome shotgun (WGS) entry which is preliminary data.</text>
</comment>
<gene>
    <name evidence="2" type="ORF">F2P81_008589</name>
</gene>
<reference evidence="2 3" key="1">
    <citation type="submission" date="2019-06" db="EMBL/GenBank/DDBJ databases">
        <title>Draft genomes of female and male turbot (Scophthalmus maximus).</title>
        <authorList>
            <person name="Xu H."/>
            <person name="Xu X.-W."/>
            <person name="Shao C."/>
            <person name="Chen S."/>
        </authorList>
    </citation>
    <scope>NUCLEOTIDE SEQUENCE [LARGE SCALE GENOMIC DNA]</scope>
    <source>
        <strain evidence="2">Ysfricsl-2016a</strain>
        <tissue evidence="2">Blood</tissue>
    </source>
</reference>
<evidence type="ECO:0000256" key="1">
    <source>
        <dbReference type="SAM" id="MobiDB-lite"/>
    </source>
</evidence>
<sequence>MTRVQYKCSCPPGNSSQKEPSSSESSTKHRVTIIASVYFICGRLAANRFENSTCGDSLATGKKKRKRIDCN</sequence>
<dbReference type="AlphaFoldDB" id="A0A6A4SZ99"/>
<proteinExistence type="predicted"/>
<accession>A0A6A4SZ99</accession>
<dbReference type="Proteomes" id="UP000438429">
    <property type="component" value="Unassembled WGS sequence"/>
</dbReference>
<evidence type="ECO:0000313" key="2">
    <source>
        <dbReference type="EMBL" id="KAF0038105.1"/>
    </source>
</evidence>
<dbReference type="EMBL" id="VEVO01000008">
    <property type="protein sequence ID" value="KAF0038105.1"/>
    <property type="molecule type" value="Genomic_DNA"/>
</dbReference>
<feature type="compositionally biased region" description="Low complexity" evidence="1">
    <location>
        <begin position="15"/>
        <end position="25"/>
    </location>
</feature>
<evidence type="ECO:0000313" key="3">
    <source>
        <dbReference type="Proteomes" id="UP000438429"/>
    </source>
</evidence>